<proteinExistence type="predicted"/>
<name>A0A4Y2IXU4_ARAVE</name>
<dbReference type="GO" id="GO:0003676">
    <property type="term" value="F:nucleic acid binding"/>
    <property type="evidence" value="ECO:0007669"/>
    <property type="project" value="InterPro"/>
</dbReference>
<dbReference type="Proteomes" id="UP000499080">
    <property type="component" value="Unassembled WGS sequence"/>
</dbReference>
<organism evidence="1 2">
    <name type="scientific">Araneus ventricosus</name>
    <name type="common">Orbweaver spider</name>
    <name type="synonym">Epeira ventricosa</name>
    <dbReference type="NCBI Taxonomy" id="182803"/>
    <lineage>
        <taxon>Eukaryota</taxon>
        <taxon>Metazoa</taxon>
        <taxon>Ecdysozoa</taxon>
        <taxon>Arthropoda</taxon>
        <taxon>Chelicerata</taxon>
        <taxon>Arachnida</taxon>
        <taxon>Araneae</taxon>
        <taxon>Araneomorphae</taxon>
        <taxon>Entelegynae</taxon>
        <taxon>Araneoidea</taxon>
        <taxon>Araneidae</taxon>
        <taxon>Araneus</taxon>
    </lineage>
</organism>
<evidence type="ECO:0000313" key="2">
    <source>
        <dbReference type="Proteomes" id="UP000499080"/>
    </source>
</evidence>
<evidence type="ECO:0008006" key="3">
    <source>
        <dbReference type="Google" id="ProtNLM"/>
    </source>
</evidence>
<accession>A0A4Y2IXU4</accession>
<dbReference type="InterPro" id="IPR036397">
    <property type="entry name" value="RNaseH_sf"/>
</dbReference>
<protein>
    <recommendedName>
        <fullName evidence="3">Transposable element Tc1 transposase</fullName>
    </recommendedName>
</protein>
<comment type="caution">
    <text evidence="1">The sequence shown here is derived from an EMBL/GenBank/DDBJ whole genome shotgun (WGS) entry which is preliminary data.</text>
</comment>
<dbReference type="Gene3D" id="3.30.420.10">
    <property type="entry name" value="Ribonuclease H-like superfamily/Ribonuclease H"/>
    <property type="match status" value="1"/>
</dbReference>
<dbReference type="AlphaFoldDB" id="A0A4Y2IXU4"/>
<keyword evidence="2" id="KW-1185">Reference proteome</keyword>
<dbReference type="EMBL" id="BGPR01003009">
    <property type="protein sequence ID" value="GBM82420.1"/>
    <property type="molecule type" value="Genomic_DNA"/>
</dbReference>
<reference evidence="1 2" key="1">
    <citation type="journal article" date="2019" name="Sci. Rep.">
        <title>Orb-weaving spider Araneus ventricosus genome elucidates the spidroin gene catalogue.</title>
        <authorList>
            <person name="Kono N."/>
            <person name="Nakamura H."/>
            <person name="Ohtoshi R."/>
            <person name="Moran D.A.P."/>
            <person name="Shinohara A."/>
            <person name="Yoshida Y."/>
            <person name="Fujiwara M."/>
            <person name="Mori M."/>
            <person name="Tomita M."/>
            <person name="Arakawa K."/>
        </authorList>
    </citation>
    <scope>NUCLEOTIDE SEQUENCE [LARGE SCALE GENOMIC DNA]</scope>
</reference>
<sequence>MGVLPVENFLLVRKTESLDFPPQKSMLNKPETYWNNVLFADESKFNIFGSDRRIMVWRRKNEELNSKNLVGTFKYGGGGVLVWRCVSTSGLGNSVFIDGIMNHALYLNISGDNLKLSAQNSGIGNNFVS</sequence>
<evidence type="ECO:0000313" key="1">
    <source>
        <dbReference type="EMBL" id="GBM82420.1"/>
    </source>
</evidence>
<dbReference type="OrthoDB" id="4843387at2759"/>
<gene>
    <name evidence="1" type="ORF">AVEN_125856_1</name>
</gene>